<dbReference type="Pfam" id="PF04093">
    <property type="entry name" value="MreD"/>
    <property type="match status" value="1"/>
</dbReference>
<accession>A0A1I5L0Q1</accession>
<dbReference type="InterPro" id="IPR007227">
    <property type="entry name" value="Cell_shape_determining_MreD"/>
</dbReference>
<dbReference type="GO" id="GO:0005886">
    <property type="term" value="C:plasma membrane"/>
    <property type="evidence" value="ECO:0007669"/>
    <property type="project" value="UniProtKB-SubCell"/>
</dbReference>
<dbReference type="Proteomes" id="UP000242243">
    <property type="component" value="Unassembled WGS sequence"/>
</dbReference>
<evidence type="ECO:0000256" key="5">
    <source>
        <dbReference type="ARBA" id="ARBA00022960"/>
    </source>
</evidence>
<dbReference type="GO" id="GO:0008360">
    <property type="term" value="P:regulation of cell shape"/>
    <property type="evidence" value="ECO:0007669"/>
    <property type="project" value="UniProtKB-KW"/>
</dbReference>
<proteinExistence type="inferred from homology"/>
<organism evidence="10 11">
    <name type="scientific">Halolactibacillus halophilus</name>
    <dbReference type="NCBI Taxonomy" id="306540"/>
    <lineage>
        <taxon>Bacteria</taxon>
        <taxon>Bacillati</taxon>
        <taxon>Bacillota</taxon>
        <taxon>Bacilli</taxon>
        <taxon>Bacillales</taxon>
        <taxon>Bacillaceae</taxon>
        <taxon>Halolactibacillus</taxon>
    </lineage>
</organism>
<feature type="transmembrane region" description="Helical" evidence="8">
    <location>
        <begin position="63"/>
        <end position="91"/>
    </location>
</feature>
<evidence type="ECO:0000313" key="11">
    <source>
        <dbReference type="Proteomes" id="UP000242243"/>
    </source>
</evidence>
<evidence type="ECO:0000313" key="9">
    <source>
        <dbReference type="EMBL" id="GEM00587.1"/>
    </source>
</evidence>
<gene>
    <name evidence="9" type="ORF">HHA03_01190</name>
    <name evidence="10" type="ORF">SAMN05421839_101131</name>
</gene>
<keyword evidence="7 8" id="KW-0472">Membrane</keyword>
<evidence type="ECO:0000313" key="10">
    <source>
        <dbReference type="EMBL" id="SFO90702.1"/>
    </source>
</evidence>
<evidence type="ECO:0000256" key="2">
    <source>
        <dbReference type="ARBA" id="ARBA00007776"/>
    </source>
</evidence>
<feature type="transmembrane region" description="Helical" evidence="8">
    <location>
        <begin position="6"/>
        <end position="24"/>
    </location>
</feature>
<reference evidence="9 12" key="2">
    <citation type="submission" date="2019-07" db="EMBL/GenBank/DDBJ databases">
        <title>Whole genome shotgun sequence of Halolactibacillus halophilus NBRC 100868.</title>
        <authorList>
            <person name="Hosoyama A."/>
            <person name="Uohara A."/>
            <person name="Ohji S."/>
            <person name="Ichikawa N."/>
        </authorList>
    </citation>
    <scope>NUCLEOTIDE SEQUENCE [LARGE SCALE GENOMIC DNA]</scope>
    <source>
        <strain evidence="9 12">NBRC 100868</strain>
    </source>
</reference>
<comment type="similarity">
    <text evidence="2">Belongs to the MreD family.</text>
</comment>
<feature type="transmembrane region" description="Helical" evidence="8">
    <location>
        <begin position="103"/>
        <end position="125"/>
    </location>
</feature>
<dbReference type="OrthoDB" id="1653857at2"/>
<dbReference type="NCBIfam" id="TIGR03426">
    <property type="entry name" value="shape_MreD"/>
    <property type="match status" value="1"/>
</dbReference>
<keyword evidence="5" id="KW-0133">Cell shape</keyword>
<evidence type="ECO:0000256" key="3">
    <source>
        <dbReference type="ARBA" id="ARBA00022475"/>
    </source>
</evidence>
<evidence type="ECO:0000256" key="1">
    <source>
        <dbReference type="ARBA" id="ARBA00004651"/>
    </source>
</evidence>
<evidence type="ECO:0000256" key="4">
    <source>
        <dbReference type="ARBA" id="ARBA00022692"/>
    </source>
</evidence>
<name>A0A1I5L0Q1_9BACI</name>
<dbReference type="Proteomes" id="UP000321547">
    <property type="component" value="Unassembled WGS sequence"/>
</dbReference>
<evidence type="ECO:0000256" key="6">
    <source>
        <dbReference type="ARBA" id="ARBA00022989"/>
    </source>
</evidence>
<evidence type="ECO:0000313" key="12">
    <source>
        <dbReference type="Proteomes" id="UP000321547"/>
    </source>
</evidence>
<feature type="transmembrane region" description="Helical" evidence="8">
    <location>
        <begin position="145"/>
        <end position="166"/>
    </location>
</feature>
<evidence type="ECO:0000256" key="7">
    <source>
        <dbReference type="ARBA" id="ARBA00023136"/>
    </source>
</evidence>
<dbReference type="EMBL" id="BJWI01000001">
    <property type="protein sequence ID" value="GEM00587.1"/>
    <property type="molecule type" value="Genomic_DNA"/>
</dbReference>
<dbReference type="STRING" id="306540.SAMN05421839_101131"/>
<dbReference type="AlphaFoldDB" id="A0A1I5L0Q1"/>
<dbReference type="RefSeq" id="WP_089829328.1">
    <property type="nucleotide sequence ID" value="NZ_BJWI01000001.1"/>
</dbReference>
<keyword evidence="12" id="KW-1185">Reference proteome</keyword>
<feature type="transmembrane region" description="Helical" evidence="8">
    <location>
        <begin position="31"/>
        <end position="51"/>
    </location>
</feature>
<sequence>MSRLFPLLMLFVLIIFQGINFLFIPNSFEANGFIVTIHGVFIFLIMIALYYDEETSYYSFLYAIISGLVLDIVYSPVIGVYMFSYAVVMYVVHHLRKVLHVNFYVASFVFFLSITLVDVIIYWVYQLIGVTALHLQSYIEQRLLMTLAINYVVFLIQFVLFKRLLARYSFERFEQK</sequence>
<keyword evidence="3" id="KW-1003">Cell membrane</keyword>
<keyword evidence="4 8" id="KW-0812">Transmembrane</keyword>
<evidence type="ECO:0000256" key="8">
    <source>
        <dbReference type="SAM" id="Phobius"/>
    </source>
</evidence>
<reference evidence="10 11" key="1">
    <citation type="submission" date="2016-10" db="EMBL/GenBank/DDBJ databases">
        <authorList>
            <person name="de Groot N.N."/>
        </authorList>
    </citation>
    <scope>NUCLEOTIDE SEQUENCE [LARGE SCALE GENOMIC DNA]</scope>
    <source>
        <strain evidence="10 11">DSM 17073</strain>
    </source>
</reference>
<keyword evidence="6 8" id="KW-1133">Transmembrane helix</keyword>
<dbReference type="EMBL" id="FOXC01000001">
    <property type="protein sequence ID" value="SFO90702.1"/>
    <property type="molecule type" value="Genomic_DNA"/>
</dbReference>
<protein>
    <submittedName>
        <fullName evidence="10">Rod shape-determining protein MreD</fullName>
    </submittedName>
</protein>
<comment type="subcellular location">
    <subcellularLocation>
        <location evidence="1">Cell membrane</location>
        <topology evidence="1">Multi-pass membrane protein</topology>
    </subcellularLocation>
</comment>